<name>A0A0R2FAQ5_9LACO</name>
<dbReference type="GO" id="GO:0016491">
    <property type="term" value="F:oxidoreductase activity"/>
    <property type="evidence" value="ECO:0007669"/>
    <property type="project" value="UniProtKB-KW"/>
</dbReference>
<dbReference type="PANTHER" id="PTHR43477:SF1">
    <property type="entry name" value="DIHYDROANTICAPSIN 7-DEHYDROGENASE"/>
    <property type="match status" value="1"/>
</dbReference>
<reference evidence="3 4" key="1">
    <citation type="journal article" date="2015" name="Genome Announc.">
        <title>Expanding the biotechnology potential of lactobacilli through comparative genomics of 213 strains and associated genera.</title>
        <authorList>
            <person name="Sun Z."/>
            <person name="Harris H.M."/>
            <person name="McCann A."/>
            <person name="Guo C."/>
            <person name="Argimon S."/>
            <person name="Zhang W."/>
            <person name="Yang X."/>
            <person name="Jeffery I.B."/>
            <person name="Cooney J.C."/>
            <person name="Kagawa T.F."/>
            <person name="Liu W."/>
            <person name="Song Y."/>
            <person name="Salvetti E."/>
            <person name="Wrobel A."/>
            <person name="Rasinkangas P."/>
            <person name="Parkhill J."/>
            <person name="Rea M.C."/>
            <person name="O'Sullivan O."/>
            <person name="Ritari J."/>
            <person name="Douillard F.P."/>
            <person name="Paul Ross R."/>
            <person name="Yang R."/>
            <person name="Briner A.E."/>
            <person name="Felis G.E."/>
            <person name="de Vos W.M."/>
            <person name="Barrangou R."/>
            <person name="Klaenhammer T.R."/>
            <person name="Caufield P.W."/>
            <person name="Cui Y."/>
            <person name="Zhang H."/>
            <person name="O'Toole P.W."/>
        </authorList>
    </citation>
    <scope>NUCLEOTIDE SEQUENCE [LARGE SCALE GENOMIC DNA]</scope>
    <source>
        <strain evidence="3 4">DSM 23365</strain>
    </source>
</reference>
<protein>
    <submittedName>
        <fullName evidence="3">3-ketoacyl-(Acyl-carrier-protein) reductase</fullName>
    </submittedName>
</protein>
<organism evidence="3 4">
    <name type="scientific">Secundilactobacillus similis DSM 23365 = JCM 2765</name>
    <dbReference type="NCBI Taxonomy" id="1423804"/>
    <lineage>
        <taxon>Bacteria</taxon>
        <taxon>Bacillati</taxon>
        <taxon>Bacillota</taxon>
        <taxon>Bacilli</taxon>
        <taxon>Lactobacillales</taxon>
        <taxon>Lactobacillaceae</taxon>
        <taxon>Secundilactobacillus</taxon>
    </lineage>
</organism>
<dbReference type="RefSeq" id="WP_054735253.1">
    <property type="nucleotide sequence ID" value="NZ_AYZM01000068.1"/>
</dbReference>
<dbReference type="Proteomes" id="UP000051442">
    <property type="component" value="Unassembled WGS sequence"/>
</dbReference>
<evidence type="ECO:0000256" key="1">
    <source>
        <dbReference type="ARBA" id="ARBA00006484"/>
    </source>
</evidence>
<evidence type="ECO:0000313" key="3">
    <source>
        <dbReference type="EMBL" id="KRN25432.1"/>
    </source>
</evidence>
<proteinExistence type="inferred from homology"/>
<dbReference type="NCBIfam" id="NF005118">
    <property type="entry name" value="PRK06550.1"/>
    <property type="match status" value="1"/>
</dbReference>
<comment type="similarity">
    <text evidence="1">Belongs to the short-chain dehydrogenases/reductases (SDR) family.</text>
</comment>
<dbReference type="CDD" id="cd05233">
    <property type="entry name" value="SDR_c"/>
    <property type="match status" value="1"/>
</dbReference>
<sequence>MAGQFDGQTVIVTGAASGIGAAQALGFIKAGANVIAVDQDMVGLQQTVTTADSERLHPLIGDVSRPQTAEQAVALALSATDRLDIVCNTAGILDGYSPAMDTSFDQWQHILNVDLNSQFLFVKAALPTFLAQKHGVFVNMASIAGLVAGGGGIAYTAAKHAIIGLTKQLDIDYAAEGIRANCIAPGAIDTPMNAADFAGDGHMAKWVADQTPAKRWASAEEVANLTLFVASEQASYIHGTTLPIDGGWLAR</sequence>
<dbReference type="SUPFAM" id="SSF51735">
    <property type="entry name" value="NAD(P)-binding Rossmann-fold domains"/>
    <property type="match status" value="1"/>
</dbReference>
<evidence type="ECO:0000256" key="2">
    <source>
        <dbReference type="ARBA" id="ARBA00023002"/>
    </source>
</evidence>
<dbReference type="PATRIC" id="fig|1423804.4.peg.344"/>
<dbReference type="InterPro" id="IPR002347">
    <property type="entry name" value="SDR_fam"/>
</dbReference>
<gene>
    <name evidence="3" type="ORF">FD14_GL000318</name>
</gene>
<dbReference type="AlphaFoldDB" id="A0A0R2FAQ5"/>
<dbReference type="PRINTS" id="PR00080">
    <property type="entry name" value="SDRFAMILY"/>
</dbReference>
<comment type="caution">
    <text evidence="3">The sequence shown here is derived from an EMBL/GenBank/DDBJ whole genome shotgun (WGS) entry which is preliminary data.</text>
</comment>
<keyword evidence="2" id="KW-0560">Oxidoreductase</keyword>
<dbReference type="Gene3D" id="3.40.50.720">
    <property type="entry name" value="NAD(P)-binding Rossmann-like Domain"/>
    <property type="match status" value="1"/>
</dbReference>
<accession>A0A0R2FAQ5</accession>
<dbReference type="STRING" id="1423804.FD14_GL000318"/>
<keyword evidence="4" id="KW-1185">Reference proteome</keyword>
<dbReference type="InterPro" id="IPR051122">
    <property type="entry name" value="SDR_DHRS6-like"/>
</dbReference>
<dbReference type="EMBL" id="AYZM01000068">
    <property type="protein sequence ID" value="KRN25432.1"/>
    <property type="molecule type" value="Genomic_DNA"/>
</dbReference>
<dbReference type="PRINTS" id="PR00081">
    <property type="entry name" value="GDHRDH"/>
</dbReference>
<dbReference type="GO" id="GO:0008206">
    <property type="term" value="P:bile acid metabolic process"/>
    <property type="evidence" value="ECO:0007669"/>
    <property type="project" value="UniProtKB-ARBA"/>
</dbReference>
<dbReference type="OrthoDB" id="9803333at2"/>
<dbReference type="Pfam" id="PF13561">
    <property type="entry name" value="adh_short_C2"/>
    <property type="match status" value="1"/>
</dbReference>
<evidence type="ECO:0000313" key="4">
    <source>
        <dbReference type="Proteomes" id="UP000051442"/>
    </source>
</evidence>
<dbReference type="PANTHER" id="PTHR43477">
    <property type="entry name" value="DIHYDROANTICAPSIN 7-DEHYDROGENASE"/>
    <property type="match status" value="1"/>
</dbReference>
<dbReference type="InterPro" id="IPR036291">
    <property type="entry name" value="NAD(P)-bd_dom_sf"/>
</dbReference>
<dbReference type="FunFam" id="3.40.50.720:FF:000084">
    <property type="entry name" value="Short-chain dehydrogenase reductase"/>
    <property type="match status" value="1"/>
</dbReference>